<evidence type="ECO:0000313" key="2">
    <source>
        <dbReference type="EMBL" id="MBS6940106.1"/>
    </source>
</evidence>
<dbReference type="AlphaFoldDB" id="A0A943USM7"/>
<dbReference type="InterPro" id="IPR000836">
    <property type="entry name" value="PRTase_dom"/>
</dbReference>
<dbReference type="Proteomes" id="UP000727506">
    <property type="component" value="Unassembled WGS sequence"/>
</dbReference>
<sequence length="229" mass="25191">MTSFLVQAVCETLWPTRCVLCDAHGTLLCDACASRLRYIDFYQACPSCGSPWGRIQCDACNDVAREHKPLAKPCISCLEYDGAAATIVKSYKDKGEQRLAAVMARMMAKTIPPSWLSWAQCVSFVPATRAAVRRRGFDHIETLARLLGAETKLPCIGLVEQACTQDQRTLGRRERLENTAGRFRAPRAAGFERVLLVDDVMTTGATLAAAQEALSRQQCASRLATFARV</sequence>
<organism evidence="2 3">
    <name type="scientific">Slackia piriformis</name>
    <dbReference type="NCBI Taxonomy" id="626934"/>
    <lineage>
        <taxon>Bacteria</taxon>
        <taxon>Bacillati</taxon>
        <taxon>Actinomycetota</taxon>
        <taxon>Coriobacteriia</taxon>
        <taxon>Eggerthellales</taxon>
        <taxon>Eggerthellaceae</taxon>
        <taxon>Slackia</taxon>
    </lineage>
</organism>
<name>A0A943USM7_9ACTN</name>
<dbReference type="EMBL" id="JAGZSV010000010">
    <property type="protein sequence ID" value="MBS6940106.1"/>
    <property type="molecule type" value="Genomic_DNA"/>
</dbReference>
<dbReference type="PANTHER" id="PTHR47505:SF1">
    <property type="entry name" value="DNA UTILIZATION PROTEIN YHGH"/>
    <property type="match status" value="1"/>
</dbReference>
<protein>
    <submittedName>
        <fullName evidence="2">ComF family protein</fullName>
    </submittedName>
</protein>
<dbReference type="CDD" id="cd06223">
    <property type="entry name" value="PRTases_typeI"/>
    <property type="match status" value="1"/>
</dbReference>
<comment type="similarity">
    <text evidence="1">Belongs to the ComF/GntX family.</text>
</comment>
<gene>
    <name evidence="2" type="ORF">KH142_01200</name>
</gene>
<dbReference type="SUPFAM" id="SSF53271">
    <property type="entry name" value="PRTase-like"/>
    <property type="match status" value="1"/>
</dbReference>
<reference evidence="2" key="1">
    <citation type="submission" date="2021-02" db="EMBL/GenBank/DDBJ databases">
        <title>Infant gut strain persistence is associated with maternal origin, phylogeny, and functional potential including surface adhesion and iron acquisition.</title>
        <authorList>
            <person name="Lou Y.C."/>
        </authorList>
    </citation>
    <scope>NUCLEOTIDE SEQUENCE</scope>
    <source>
        <strain evidence="2">L2_039_000G1_dasL2_039_000G1_concoct_11</strain>
    </source>
</reference>
<accession>A0A943USM7</accession>
<evidence type="ECO:0000256" key="1">
    <source>
        <dbReference type="ARBA" id="ARBA00008007"/>
    </source>
</evidence>
<dbReference type="InterPro" id="IPR051910">
    <property type="entry name" value="ComF/GntX_DNA_util-trans"/>
</dbReference>
<dbReference type="Gene3D" id="3.40.50.2020">
    <property type="match status" value="1"/>
</dbReference>
<dbReference type="InterPro" id="IPR029057">
    <property type="entry name" value="PRTase-like"/>
</dbReference>
<comment type="caution">
    <text evidence="2">The sequence shown here is derived from an EMBL/GenBank/DDBJ whole genome shotgun (WGS) entry which is preliminary data.</text>
</comment>
<dbReference type="PANTHER" id="PTHR47505">
    <property type="entry name" value="DNA UTILIZATION PROTEIN YHGH"/>
    <property type="match status" value="1"/>
</dbReference>
<evidence type="ECO:0000313" key="3">
    <source>
        <dbReference type="Proteomes" id="UP000727506"/>
    </source>
</evidence>
<proteinExistence type="inferred from homology"/>